<name>A0A6A2XPQ8_HIBSY</name>
<feature type="coiled-coil region" evidence="1">
    <location>
        <begin position="76"/>
        <end position="142"/>
    </location>
</feature>
<accession>A0A6A2XPQ8</accession>
<dbReference type="AlphaFoldDB" id="A0A6A2XPQ8"/>
<protein>
    <submittedName>
        <fullName evidence="2">Uncharacterized protein</fullName>
    </submittedName>
</protein>
<evidence type="ECO:0000313" key="3">
    <source>
        <dbReference type="Proteomes" id="UP000436088"/>
    </source>
</evidence>
<proteinExistence type="predicted"/>
<dbReference type="Proteomes" id="UP000436088">
    <property type="component" value="Unassembled WGS sequence"/>
</dbReference>
<reference evidence="2" key="1">
    <citation type="submission" date="2019-09" db="EMBL/GenBank/DDBJ databases">
        <title>Draft genome information of white flower Hibiscus syriacus.</title>
        <authorList>
            <person name="Kim Y.-M."/>
        </authorList>
    </citation>
    <scope>NUCLEOTIDE SEQUENCE [LARGE SCALE GENOMIC DNA]</scope>
    <source>
        <strain evidence="2">YM2019G1</strain>
    </source>
</reference>
<organism evidence="2 3">
    <name type="scientific">Hibiscus syriacus</name>
    <name type="common">Rose of Sharon</name>
    <dbReference type="NCBI Taxonomy" id="106335"/>
    <lineage>
        <taxon>Eukaryota</taxon>
        <taxon>Viridiplantae</taxon>
        <taxon>Streptophyta</taxon>
        <taxon>Embryophyta</taxon>
        <taxon>Tracheophyta</taxon>
        <taxon>Spermatophyta</taxon>
        <taxon>Magnoliopsida</taxon>
        <taxon>eudicotyledons</taxon>
        <taxon>Gunneridae</taxon>
        <taxon>Pentapetalae</taxon>
        <taxon>rosids</taxon>
        <taxon>malvids</taxon>
        <taxon>Malvales</taxon>
        <taxon>Malvaceae</taxon>
        <taxon>Malvoideae</taxon>
        <taxon>Hibiscus</taxon>
    </lineage>
</organism>
<sequence>MRINKTVEGDHVKETIDIQTTAKTEPVEITTPPPTHLARMEGFSLKQAFKILASFDCSSTTLTIEQKMSCCHGGSLKELANRAAKAAQDKIQLTEKESIKLTITCNLDRNLVRYKEELEALGKEYEANAKAAEEEERSVEENGKE</sequence>
<gene>
    <name evidence="2" type="ORF">F3Y22_tig00111881pilonHSYRG00082</name>
</gene>
<keyword evidence="3" id="KW-1185">Reference proteome</keyword>
<evidence type="ECO:0000313" key="2">
    <source>
        <dbReference type="EMBL" id="KAE8671870.1"/>
    </source>
</evidence>
<evidence type="ECO:0000256" key="1">
    <source>
        <dbReference type="SAM" id="Coils"/>
    </source>
</evidence>
<dbReference type="EMBL" id="VEPZ02001458">
    <property type="protein sequence ID" value="KAE8671870.1"/>
    <property type="molecule type" value="Genomic_DNA"/>
</dbReference>
<keyword evidence="1" id="KW-0175">Coiled coil</keyword>
<comment type="caution">
    <text evidence="2">The sequence shown here is derived from an EMBL/GenBank/DDBJ whole genome shotgun (WGS) entry which is preliminary data.</text>
</comment>